<feature type="disulfide bond" description="Redox-active" evidence="3">
    <location>
        <begin position="53"/>
        <end position="57"/>
    </location>
</feature>
<dbReference type="InterPro" id="IPR036249">
    <property type="entry name" value="Thioredoxin-like_sf"/>
</dbReference>
<reference evidence="5" key="1">
    <citation type="submission" date="2020-02" db="EMBL/GenBank/DDBJ databases">
        <authorList>
            <person name="Meier V. D."/>
        </authorList>
    </citation>
    <scope>NUCLEOTIDE SEQUENCE</scope>
    <source>
        <strain evidence="5">AVDCRST_MAG93</strain>
    </source>
</reference>
<dbReference type="Pfam" id="PF02630">
    <property type="entry name" value="SCO1-SenC"/>
    <property type="match status" value="1"/>
</dbReference>
<feature type="region of interest" description="Disordered" evidence="4">
    <location>
        <begin position="1"/>
        <end position="22"/>
    </location>
</feature>
<dbReference type="CDD" id="cd02968">
    <property type="entry name" value="SCO"/>
    <property type="match status" value="1"/>
</dbReference>
<keyword evidence="3" id="KW-1015">Disulfide bond</keyword>
<organism evidence="5">
    <name type="scientific">uncultured Chloroflexia bacterium</name>
    <dbReference type="NCBI Taxonomy" id="1672391"/>
    <lineage>
        <taxon>Bacteria</taxon>
        <taxon>Bacillati</taxon>
        <taxon>Chloroflexota</taxon>
        <taxon>Chloroflexia</taxon>
        <taxon>environmental samples</taxon>
    </lineage>
</organism>
<proteinExistence type="inferred from homology"/>
<gene>
    <name evidence="5" type="ORF">AVDCRST_MAG93-9816</name>
</gene>
<feature type="binding site" evidence="2">
    <location>
        <position position="57"/>
    </location>
    <ligand>
        <name>Cu cation</name>
        <dbReference type="ChEBI" id="CHEBI:23378"/>
    </ligand>
</feature>
<dbReference type="EMBL" id="CADCTR010003296">
    <property type="protein sequence ID" value="CAA9392827.1"/>
    <property type="molecule type" value="Genomic_DNA"/>
</dbReference>
<feature type="compositionally biased region" description="Polar residues" evidence="4">
    <location>
        <begin position="1"/>
        <end position="14"/>
    </location>
</feature>
<dbReference type="InterPro" id="IPR003782">
    <property type="entry name" value="SCO1/SenC"/>
</dbReference>
<name>A0A6J4NQC8_9CHLR</name>
<evidence type="ECO:0000256" key="2">
    <source>
        <dbReference type="PIRSR" id="PIRSR603782-1"/>
    </source>
</evidence>
<protein>
    <submittedName>
        <fullName evidence="5">Cytochrome oxidase biogenesis protein Sco1/SenC/PrrC, thiol-disulfide reductase involved in Cu(I) insertion into CoxII Cu(A) center</fullName>
    </submittedName>
</protein>
<evidence type="ECO:0000256" key="1">
    <source>
        <dbReference type="ARBA" id="ARBA00010996"/>
    </source>
</evidence>
<dbReference type="PANTHER" id="PTHR12151">
    <property type="entry name" value="ELECTRON TRANSPORT PROTIN SCO1/SENC FAMILY MEMBER"/>
    <property type="match status" value="1"/>
</dbReference>
<keyword evidence="2" id="KW-0479">Metal-binding</keyword>
<evidence type="ECO:0000256" key="4">
    <source>
        <dbReference type="SAM" id="MobiDB-lite"/>
    </source>
</evidence>
<dbReference type="SUPFAM" id="SSF52833">
    <property type="entry name" value="Thioredoxin-like"/>
    <property type="match status" value="1"/>
</dbReference>
<dbReference type="PANTHER" id="PTHR12151:SF25">
    <property type="entry name" value="LINALOOL DEHYDRATASE_ISOMERASE DOMAIN-CONTAINING PROTEIN"/>
    <property type="match status" value="1"/>
</dbReference>
<sequence>MSGQRSSGTDQGTNYDPPKPLADFSLMSHTGKPLRFSELQGRPVLVFFGFTHCPDICPLTLREWTKVKADLGADAD</sequence>
<feature type="binding site" evidence="2">
    <location>
        <position position="53"/>
    </location>
    <ligand>
        <name>Cu cation</name>
        <dbReference type="ChEBI" id="CHEBI:23378"/>
    </ligand>
</feature>
<feature type="non-terminal residue" evidence="5">
    <location>
        <position position="76"/>
    </location>
</feature>
<evidence type="ECO:0000313" key="5">
    <source>
        <dbReference type="EMBL" id="CAA9392827.1"/>
    </source>
</evidence>
<accession>A0A6J4NQC8</accession>
<dbReference type="AlphaFoldDB" id="A0A6J4NQC8"/>
<dbReference type="GO" id="GO:0046872">
    <property type="term" value="F:metal ion binding"/>
    <property type="evidence" value="ECO:0007669"/>
    <property type="project" value="UniProtKB-KW"/>
</dbReference>
<evidence type="ECO:0000256" key="3">
    <source>
        <dbReference type="PIRSR" id="PIRSR603782-2"/>
    </source>
</evidence>
<keyword evidence="2" id="KW-0186">Copper</keyword>
<comment type="similarity">
    <text evidence="1">Belongs to the SCO1/2 family.</text>
</comment>
<dbReference type="Gene3D" id="3.40.30.10">
    <property type="entry name" value="Glutaredoxin"/>
    <property type="match status" value="1"/>
</dbReference>